<evidence type="ECO:0000256" key="3">
    <source>
        <dbReference type="ARBA" id="ARBA00022538"/>
    </source>
</evidence>
<evidence type="ECO:0000313" key="9">
    <source>
        <dbReference type="EMBL" id="SBV97030.1"/>
    </source>
</evidence>
<dbReference type="NCBIfam" id="NF007039">
    <property type="entry name" value="PRK09496.3-2"/>
    <property type="match status" value="1"/>
</dbReference>
<name>A0A212JC59_9BACT</name>
<organism evidence="9">
    <name type="scientific">uncultured Dysgonomonas sp</name>
    <dbReference type="NCBI Taxonomy" id="206096"/>
    <lineage>
        <taxon>Bacteria</taxon>
        <taxon>Pseudomonadati</taxon>
        <taxon>Bacteroidota</taxon>
        <taxon>Bacteroidia</taxon>
        <taxon>Bacteroidales</taxon>
        <taxon>Dysgonomonadaceae</taxon>
        <taxon>Dysgonomonas</taxon>
        <taxon>environmental samples</taxon>
    </lineage>
</organism>
<dbReference type="Pfam" id="PF02254">
    <property type="entry name" value="TrkA_N"/>
    <property type="match status" value="2"/>
</dbReference>
<protein>
    <recommendedName>
        <fullName evidence="1">Trk system potassium uptake protein TrkA</fullName>
    </recommendedName>
</protein>
<evidence type="ECO:0000256" key="5">
    <source>
        <dbReference type="ARBA" id="ARBA00023027"/>
    </source>
</evidence>
<dbReference type="InterPro" id="IPR006037">
    <property type="entry name" value="RCK_C"/>
</dbReference>
<keyword evidence="6" id="KW-0406">Ion transport</keyword>
<dbReference type="GO" id="GO:0005886">
    <property type="term" value="C:plasma membrane"/>
    <property type="evidence" value="ECO:0007669"/>
    <property type="project" value="InterPro"/>
</dbReference>
<dbReference type="NCBIfam" id="NF007038">
    <property type="entry name" value="PRK09496.2-6"/>
    <property type="match status" value="1"/>
</dbReference>
<evidence type="ECO:0000256" key="1">
    <source>
        <dbReference type="ARBA" id="ARBA00017378"/>
    </source>
</evidence>
<dbReference type="InterPro" id="IPR050721">
    <property type="entry name" value="Trk_Ktr_HKT_K-transport"/>
</dbReference>
<dbReference type="InterPro" id="IPR006036">
    <property type="entry name" value="K_uptake_TrkA"/>
</dbReference>
<accession>A0A212JC59</accession>
<evidence type="ECO:0000259" key="8">
    <source>
        <dbReference type="PROSITE" id="PS51202"/>
    </source>
</evidence>
<dbReference type="PRINTS" id="PR00335">
    <property type="entry name" value="KUPTAKETRKA"/>
</dbReference>
<dbReference type="Gene3D" id="3.30.70.1450">
    <property type="entry name" value="Regulator of K+ conductance, C-terminal domain"/>
    <property type="match status" value="2"/>
</dbReference>
<evidence type="ECO:0000259" key="7">
    <source>
        <dbReference type="PROSITE" id="PS51201"/>
    </source>
</evidence>
<dbReference type="SUPFAM" id="SSF51735">
    <property type="entry name" value="NAD(P)-binding Rossmann-fold domains"/>
    <property type="match status" value="2"/>
</dbReference>
<gene>
    <name evidence="9" type="ORF">KL86DYS1_11803</name>
</gene>
<dbReference type="PANTHER" id="PTHR43833">
    <property type="entry name" value="POTASSIUM CHANNEL PROTEIN 2-RELATED-RELATED"/>
    <property type="match status" value="1"/>
</dbReference>
<keyword evidence="3" id="KW-0633">Potassium transport</keyword>
<feature type="domain" description="RCK N-terminal" evidence="7">
    <location>
        <begin position="2"/>
        <end position="123"/>
    </location>
</feature>
<dbReference type="Pfam" id="PF02080">
    <property type="entry name" value="TrkA_C"/>
    <property type="match status" value="2"/>
</dbReference>
<dbReference type="Gene3D" id="3.40.50.720">
    <property type="entry name" value="NAD(P)-binding Rossmann-like Domain"/>
    <property type="match status" value="2"/>
</dbReference>
<keyword evidence="5" id="KW-0520">NAD</keyword>
<keyword evidence="2" id="KW-0813">Transport</keyword>
<dbReference type="AlphaFoldDB" id="A0A212JC59"/>
<dbReference type="SUPFAM" id="SSF116726">
    <property type="entry name" value="TrkA C-terminal domain-like"/>
    <property type="match status" value="2"/>
</dbReference>
<dbReference type="PANTHER" id="PTHR43833:SF5">
    <property type="entry name" value="TRK SYSTEM POTASSIUM UPTAKE PROTEIN TRKA"/>
    <property type="match status" value="1"/>
</dbReference>
<feature type="domain" description="RCK C-terminal" evidence="8">
    <location>
        <begin position="143"/>
        <end position="225"/>
    </location>
</feature>
<dbReference type="EMBL" id="FLUM01000001">
    <property type="protein sequence ID" value="SBV97030.1"/>
    <property type="molecule type" value="Genomic_DNA"/>
</dbReference>
<evidence type="ECO:0000256" key="2">
    <source>
        <dbReference type="ARBA" id="ARBA00022448"/>
    </source>
</evidence>
<feature type="domain" description="RCK C-terminal" evidence="8">
    <location>
        <begin position="367"/>
        <end position="447"/>
    </location>
</feature>
<dbReference type="InterPro" id="IPR036291">
    <property type="entry name" value="NAD(P)-bd_dom_sf"/>
</dbReference>
<evidence type="ECO:0000256" key="6">
    <source>
        <dbReference type="ARBA" id="ARBA00023065"/>
    </source>
</evidence>
<sequence>MSMRIVIAGAGAVGTHLAKLLSVENQDIVLMDTDKDKLNFSNTNLEMMTMAGSCTSLKDLTEVDVEEADLFIAVTPDESVNITACMLASNMGAKKTFARIDNYEYLLPKNKEFFGKLGVNSMVYPEMLAAKEIVSALKRPWVRQWIELCDGNIILAGIKVRENSELVNKYLYELGQENKIFHIVAIKRKNITIIPKGSDQVLAGDIVFFTITKDNVAELPRIAGKATFDVKNVMIMGGSRIAIRTCQYLPDSTNIKLLESDKEKSYQLLEKLPKNVTVYHNDGRNAEFLLQEGIKDIDAFIAVTGNSEANILACMAAKRFGVRKTVAEIENMDYISMAENLDIGSIINKKLITVSNIYRFLLSADVSNVKSLTVANADVAEIIARPNSRITKKEVKKIILPKNVTLGGLIRNGEPMMIDGETMIEPYDHVVVFCLEDSLREAEKLFH</sequence>
<dbReference type="InterPro" id="IPR003148">
    <property type="entry name" value="RCK_N"/>
</dbReference>
<reference evidence="9" key="1">
    <citation type="submission" date="2016-04" db="EMBL/GenBank/DDBJ databases">
        <authorList>
            <person name="Evans L.H."/>
            <person name="Alamgir A."/>
            <person name="Owens N."/>
            <person name="Weber N.D."/>
            <person name="Virtaneva K."/>
            <person name="Barbian K."/>
            <person name="Babar A."/>
            <person name="Rosenke K."/>
        </authorList>
    </citation>
    <scope>NUCLEOTIDE SEQUENCE</scope>
    <source>
        <strain evidence="9">86-1</strain>
    </source>
</reference>
<proteinExistence type="predicted"/>
<dbReference type="PROSITE" id="PS51201">
    <property type="entry name" value="RCK_N"/>
    <property type="match status" value="1"/>
</dbReference>
<evidence type="ECO:0000256" key="4">
    <source>
        <dbReference type="ARBA" id="ARBA00022958"/>
    </source>
</evidence>
<keyword evidence="4" id="KW-0630">Potassium</keyword>
<dbReference type="InterPro" id="IPR036721">
    <property type="entry name" value="RCK_C_sf"/>
</dbReference>
<dbReference type="GO" id="GO:0015079">
    <property type="term" value="F:potassium ion transmembrane transporter activity"/>
    <property type="evidence" value="ECO:0007669"/>
    <property type="project" value="InterPro"/>
</dbReference>
<dbReference type="PROSITE" id="PS51202">
    <property type="entry name" value="RCK_C"/>
    <property type="match status" value="2"/>
</dbReference>